<evidence type="ECO:0000313" key="1">
    <source>
        <dbReference type="EMBL" id="MFC5024533.1"/>
    </source>
</evidence>
<dbReference type="Proteomes" id="UP001595829">
    <property type="component" value="Unassembled WGS sequence"/>
</dbReference>
<comment type="caution">
    <text evidence="1">The sequence shown here is derived from an EMBL/GenBank/DDBJ whole genome shotgun (WGS) entry which is preliminary data.</text>
</comment>
<sequence>MSRIWLVWDRREDEWFSDCPVLFDFDGEQVEINHWKFDDVSLTWNAIDPHRPPRWDGFDLEWRAEPLAGLSGLPGEPLKGVAVFLHREVSFAFEDATVGVYNALDENGLSITATPS</sequence>
<name>A0ABV9XJ54_9ACTN</name>
<keyword evidence="2" id="KW-1185">Reference proteome</keyword>
<organism evidence="1 2">
    <name type="scientific">Streptomyces coeruleoprunus</name>
    <dbReference type="NCBI Taxonomy" id="285563"/>
    <lineage>
        <taxon>Bacteria</taxon>
        <taxon>Bacillati</taxon>
        <taxon>Actinomycetota</taxon>
        <taxon>Actinomycetes</taxon>
        <taxon>Kitasatosporales</taxon>
        <taxon>Streptomycetaceae</taxon>
        <taxon>Streptomyces</taxon>
    </lineage>
</organism>
<accession>A0ABV9XJ54</accession>
<dbReference type="RefSeq" id="WP_345685813.1">
    <property type="nucleotide sequence ID" value="NZ_BAABIT010000001.1"/>
</dbReference>
<gene>
    <name evidence="1" type="ORF">ACFPM3_20630</name>
</gene>
<evidence type="ECO:0000313" key="2">
    <source>
        <dbReference type="Proteomes" id="UP001595829"/>
    </source>
</evidence>
<proteinExistence type="predicted"/>
<reference evidence="2" key="1">
    <citation type="journal article" date="2019" name="Int. J. Syst. Evol. Microbiol.">
        <title>The Global Catalogue of Microorganisms (GCM) 10K type strain sequencing project: providing services to taxonomists for standard genome sequencing and annotation.</title>
        <authorList>
            <consortium name="The Broad Institute Genomics Platform"/>
            <consortium name="The Broad Institute Genome Sequencing Center for Infectious Disease"/>
            <person name="Wu L."/>
            <person name="Ma J."/>
        </authorList>
    </citation>
    <scope>NUCLEOTIDE SEQUENCE [LARGE SCALE GENOMIC DNA]</scope>
    <source>
        <strain evidence="2">CGMCC 4.1648</strain>
    </source>
</reference>
<protein>
    <submittedName>
        <fullName evidence="1">Uncharacterized protein</fullName>
    </submittedName>
</protein>
<dbReference type="EMBL" id="JBHSJD010000015">
    <property type="protein sequence ID" value="MFC5024533.1"/>
    <property type="molecule type" value="Genomic_DNA"/>
</dbReference>